<feature type="compositionally biased region" description="Basic and acidic residues" evidence="5">
    <location>
        <begin position="22"/>
        <end position="36"/>
    </location>
</feature>
<dbReference type="InterPro" id="IPR039448">
    <property type="entry name" value="Beta_helix"/>
</dbReference>
<dbReference type="PANTHER" id="PTHR14695:SF4">
    <property type="entry name" value="PROTEIN NESSUN DORMA"/>
    <property type="match status" value="1"/>
</dbReference>
<keyword evidence="3" id="KW-0206">Cytoskeleton</keyword>
<keyword evidence="2" id="KW-0963">Cytoplasm</keyword>
<reference evidence="8" key="1">
    <citation type="submission" date="2021-10" db="EMBL/GenBank/DDBJ databases">
        <title>Tropical sea cucumber genome reveals ecological adaptation and Cuvierian tubules defense mechanism.</title>
        <authorList>
            <person name="Chen T."/>
        </authorList>
    </citation>
    <scope>NUCLEOTIDE SEQUENCE</scope>
    <source>
        <strain evidence="8">Nanhai2018</strain>
        <tissue evidence="8">Muscle</tissue>
    </source>
</reference>
<evidence type="ECO:0000256" key="1">
    <source>
        <dbReference type="ARBA" id="ARBA00004186"/>
    </source>
</evidence>
<dbReference type="Gene3D" id="2.160.20.10">
    <property type="entry name" value="Single-stranded right-handed beta-helix, Pectin lyase-like"/>
    <property type="match status" value="1"/>
</dbReference>
<evidence type="ECO:0000259" key="6">
    <source>
        <dbReference type="Pfam" id="PF13229"/>
    </source>
</evidence>
<dbReference type="Proteomes" id="UP001152320">
    <property type="component" value="Chromosome 5"/>
</dbReference>
<feature type="domain" description="Right handed beta helix" evidence="6">
    <location>
        <begin position="418"/>
        <end position="542"/>
    </location>
</feature>
<feature type="domain" description="SHC SH2" evidence="7">
    <location>
        <begin position="59"/>
        <end position="295"/>
    </location>
</feature>
<proteinExistence type="predicted"/>
<dbReference type="AlphaFoldDB" id="A0A9Q1HE26"/>
<dbReference type="OrthoDB" id="5978115at2759"/>
<dbReference type="Pfam" id="PF13229">
    <property type="entry name" value="Beta_helix"/>
    <property type="match status" value="1"/>
</dbReference>
<dbReference type="InterPro" id="IPR057508">
    <property type="entry name" value="SHCBP-like_N"/>
</dbReference>
<protein>
    <submittedName>
        <fullName evidence="8">SHC SH2 domain-binding protein 1-like A</fullName>
    </submittedName>
</protein>
<evidence type="ECO:0000256" key="4">
    <source>
        <dbReference type="SAM" id="Coils"/>
    </source>
</evidence>
<dbReference type="EMBL" id="JAIZAY010000005">
    <property type="protein sequence ID" value="KAJ8041818.1"/>
    <property type="molecule type" value="Genomic_DNA"/>
</dbReference>
<keyword evidence="9" id="KW-1185">Reference proteome</keyword>
<evidence type="ECO:0000259" key="7">
    <source>
        <dbReference type="Pfam" id="PF23762"/>
    </source>
</evidence>
<dbReference type="GO" id="GO:0007112">
    <property type="term" value="P:male meiosis cytokinesis"/>
    <property type="evidence" value="ECO:0007669"/>
    <property type="project" value="TreeGrafter"/>
</dbReference>
<sequence length="595" mass="66071">MEGQNTEVTKRSFSAADENSEDVFHSPIKSESETPAKRKKSMTSGLPDVFEMDELTHDQRLAAYLTIFQHSTPAMVIAVLAECMRENVTKSSWRAVWKPKDFSSFILVQVVNAPVGDGFQARIKIDDSPLAVEGEDESESPTSRSAIESFLSIQDYTVPLTELSPVYDESGNLDDTALAIEHLRFFMDYLWRLSDEEDEGNYSFLERTLVPRLRFYYEMKTDALPDSLITLYSKTLKEYKEKRQQLTQMQSQLSDSDSEDVDLNESHIALNIMGVHQELEVLETKLERMENPSLRHMVTFSLDEDETPKSNLAKTLEVRMSESESDIITHLVGERITIRMIQDLQLPNEIQVKTHGSICDAVSAAEEGDIILLFPGIHSASGLANFYFGLTFIGIGKAEETIISCCGLTDALDLSGTRVSFQNIKFYDEQCSWLLSSSNTESFEATNCIFEGGGVQLYGNGEMKLDECEVFGALAYGVCILSGSKASLQRCDIHNNGSSTGEDCGVLIEVDTRDYMDTTQVELVENKIHNNQGPGILLVDAEEGQKKYEEGSLEDLGAVTNLKASLDGNSILNNTGGHIKCSTKLGLRPQGGTED</sequence>
<dbReference type="InterPro" id="IPR011050">
    <property type="entry name" value="Pectin_lyase_fold/virulence"/>
</dbReference>
<dbReference type="InterPro" id="IPR045140">
    <property type="entry name" value="SHCBP1-like"/>
</dbReference>
<feature type="coiled-coil region" evidence="4">
    <location>
        <begin position="229"/>
        <end position="259"/>
    </location>
</feature>
<evidence type="ECO:0000256" key="3">
    <source>
        <dbReference type="ARBA" id="ARBA00023212"/>
    </source>
</evidence>
<organism evidence="8 9">
    <name type="scientific">Holothuria leucospilota</name>
    <name type="common">Black long sea cucumber</name>
    <name type="synonym">Mertensiothuria leucospilota</name>
    <dbReference type="NCBI Taxonomy" id="206669"/>
    <lineage>
        <taxon>Eukaryota</taxon>
        <taxon>Metazoa</taxon>
        <taxon>Echinodermata</taxon>
        <taxon>Eleutherozoa</taxon>
        <taxon>Echinozoa</taxon>
        <taxon>Holothuroidea</taxon>
        <taxon>Aspidochirotacea</taxon>
        <taxon>Aspidochirotida</taxon>
        <taxon>Holothuriidae</taxon>
        <taxon>Holothuria</taxon>
    </lineage>
</organism>
<dbReference type="GO" id="GO:0005819">
    <property type="term" value="C:spindle"/>
    <property type="evidence" value="ECO:0007669"/>
    <property type="project" value="UniProtKB-SubCell"/>
</dbReference>
<name>A0A9Q1HE26_HOLLE</name>
<comment type="caution">
    <text evidence="8">The sequence shown here is derived from an EMBL/GenBank/DDBJ whole genome shotgun (WGS) entry which is preliminary data.</text>
</comment>
<dbReference type="InterPro" id="IPR012334">
    <property type="entry name" value="Pectin_lyas_fold"/>
</dbReference>
<comment type="subcellular location">
    <subcellularLocation>
        <location evidence="1">Cytoplasm</location>
        <location evidence="1">Cytoskeleton</location>
        <location evidence="1">Spindle</location>
    </subcellularLocation>
</comment>
<evidence type="ECO:0000256" key="2">
    <source>
        <dbReference type="ARBA" id="ARBA00022490"/>
    </source>
</evidence>
<dbReference type="Pfam" id="PF23762">
    <property type="entry name" value="SHCBP_N"/>
    <property type="match status" value="1"/>
</dbReference>
<evidence type="ECO:0000313" key="8">
    <source>
        <dbReference type="EMBL" id="KAJ8041818.1"/>
    </source>
</evidence>
<feature type="region of interest" description="Disordered" evidence="5">
    <location>
        <begin position="1"/>
        <end position="43"/>
    </location>
</feature>
<keyword evidence="4" id="KW-0175">Coiled coil</keyword>
<evidence type="ECO:0000313" key="9">
    <source>
        <dbReference type="Proteomes" id="UP001152320"/>
    </source>
</evidence>
<evidence type="ECO:0000256" key="5">
    <source>
        <dbReference type="SAM" id="MobiDB-lite"/>
    </source>
</evidence>
<accession>A0A9Q1HE26</accession>
<dbReference type="PANTHER" id="PTHR14695">
    <property type="entry name" value="SHC SH2-DOMAIN BINDING PROTEIN 1-RELATED"/>
    <property type="match status" value="1"/>
</dbReference>
<dbReference type="SUPFAM" id="SSF51126">
    <property type="entry name" value="Pectin lyase-like"/>
    <property type="match status" value="1"/>
</dbReference>
<gene>
    <name evidence="8" type="ORF">HOLleu_12731</name>
</gene>
<dbReference type="GO" id="GO:0007283">
    <property type="term" value="P:spermatogenesis"/>
    <property type="evidence" value="ECO:0007669"/>
    <property type="project" value="TreeGrafter"/>
</dbReference>